<feature type="domain" description="Phosphatidic acid phosphatase type 2/haloperoxidase" evidence="3">
    <location>
        <begin position="93"/>
        <end position="198"/>
    </location>
</feature>
<reference evidence="4" key="1">
    <citation type="submission" date="2012-12" db="EMBL/GenBank/DDBJ databases">
        <title>Identification and characterization of a phenylalanine ammonia-lyase gene family in Isatis indigotica Fort.</title>
        <authorList>
            <person name="Liu Q."/>
            <person name="Chen J."/>
            <person name="Zhou X."/>
            <person name="Di P."/>
            <person name="Xiao Y."/>
            <person name="Xuan H."/>
            <person name="Zhang L."/>
            <person name="Chen W."/>
        </authorList>
    </citation>
    <scope>NUCLEOTIDE SEQUENCE</scope>
    <source>
        <tissue evidence="4">Salivary gland</tissue>
    </source>
</reference>
<proteinExistence type="evidence at transcript level"/>
<evidence type="ECO:0000256" key="2">
    <source>
        <dbReference type="SAM" id="Phobius"/>
    </source>
</evidence>
<dbReference type="PANTHER" id="PTHR14969">
    <property type="entry name" value="SPHINGOSINE-1-PHOSPHATE PHOSPHOHYDROLASE"/>
    <property type="match status" value="1"/>
</dbReference>
<feature type="transmembrane region" description="Helical" evidence="2">
    <location>
        <begin position="67"/>
        <end position="85"/>
    </location>
</feature>
<dbReference type="SUPFAM" id="SSF48317">
    <property type="entry name" value="Acid phosphatase/Vanadium-dependent haloperoxidase"/>
    <property type="match status" value="1"/>
</dbReference>
<dbReference type="InterPro" id="IPR000326">
    <property type="entry name" value="PAP2/HPO"/>
</dbReference>
<accession>A0A0K8RHK3</accession>
<evidence type="ECO:0000259" key="3">
    <source>
        <dbReference type="Pfam" id="PF01569"/>
    </source>
</evidence>
<evidence type="ECO:0000256" key="1">
    <source>
        <dbReference type="SAM" id="MobiDB-lite"/>
    </source>
</evidence>
<keyword evidence="2" id="KW-0812">Transmembrane</keyword>
<dbReference type="PANTHER" id="PTHR14969:SF13">
    <property type="entry name" value="AT30094P"/>
    <property type="match status" value="1"/>
</dbReference>
<evidence type="ECO:0000313" key="4">
    <source>
        <dbReference type="EMBL" id="JAA69994.1"/>
    </source>
</evidence>
<organism evidence="4">
    <name type="scientific">Ixodes ricinus</name>
    <name type="common">Common tick</name>
    <name type="synonym">Acarus ricinus</name>
    <dbReference type="NCBI Taxonomy" id="34613"/>
    <lineage>
        <taxon>Eukaryota</taxon>
        <taxon>Metazoa</taxon>
        <taxon>Ecdysozoa</taxon>
        <taxon>Arthropoda</taxon>
        <taxon>Chelicerata</taxon>
        <taxon>Arachnida</taxon>
        <taxon>Acari</taxon>
        <taxon>Parasitiformes</taxon>
        <taxon>Ixodida</taxon>
        <taxon>Ixodoidea</taxon>
        <taxon>Ixodidae</taxon>
        <taxon>Ixodinae</taxon>
        <taxon>Ixodes</taxon>
    </lineage>
</organism>
<dbReference type="EMBL" id="GADI01003814">
    <property type="protein sequence ID" value="JAA69994.1"/>
    <property type="molecule type" value="mRNA"/>
</dbReference>
<dbReference type="AlphaFoldDB" id="A0A0K8RHK3"/>
<name>A0A0K8RHK3_IXORI</name>
<sequence length="230" mass="26010">MSKYQEDDAAEKHKRQNLPPPGWKRNPLLLALRGIDEAVSQRLFLAADDKSPLAEYRPLLCTLERSAHFAVWFGGLVFLLWFFSMDVTIRTFLFNVFLALTIDVILVAVLKAVARRRRPGVSREEYESDPSSSNLSFPSGSFVSRSVLVTLIVVEHSHLFPLFKLPFVVWCLAVTVTKLLMGRQFLGDSLAGFMLGYFEYHLIACPLWLSQDVVSYLFSSLDVLGDGVVY</sequence>
<dbReference type="InterPro" id="IPR036938">
    <property type="entry name" value="PAP2/HPO_sf"/>
</dbReference>
<dbReference type="Pfam" id="PF01569">
    <property type="entry name" value="PAP2"/>
    <property type="match status" value="1"/>
</dbReference>
<feature type="transmembrane region" description="Helical" evidence="2">
    <location>
        <begin position="91"/>
        <end position="114"/>
    </location>
</feature>
<dbReference type="GO" id="GO:0042392">
    <property type="term" value="F:sphingosine-1-phosphate phosphatase activity"/>
    <property type="evidence" value="ECO:0007669"/>
    <property type="project" value="TreeGrafter"/>
</dbReference>
<protein>
    <submittedName>
        <fullName evidence="4">Putative presqualene diphosphate phosphatase</fullName>
    </submittedName>
</protein>
<keyword evidence="2" id="KW-1133">Transmembrane helix</keyword>
<keyword evidence="2" id="KW-0472">Membrane</keyword>
<feature type="region of interest" description="Disordered" evidence="1">
    <location>
        <begin position="1"/>
        <end position="22"/>
    </location>
</feature>